<evidence type="ECO:0000256" key="5">
    <source>
        <dbReference type="ARBA" id="ARBA00022516"/>
    </source>
</evidence>
<keyword evidence="10" id="KW-0443">Lipid metabolism</keyword>
<dbReference type="Pfam" id="PF03331">
    <property type="entry name" value="LpxC"/>
    <property type="match status" value="1"/>
</dbReference>
<proteinExistence type="inferred from homology"/>
<dbReference type="GO" id="GO:0005739">
    <property type="term" value="C:mitochondrion"/>
    <property type="evidence" value="ECO:0007669"/>
    <property type="project" value="UniProtKB-ARBA"/>
</dbReference>
<dbReference type="GO" id="GO:0016020">
    <property type="term" value="C:membrane"/>
    <property type="evidence" value="ECO:0007669"/>
    <property type="project" value="GOC"/>
</dbReference>
<comment type="similarity">
    <text evidence="3">Belongs to the LpxC family.</text>
</comment>
<keyword evidence="5" id="KW-0444">Lipid biosynthesis</keyword>
<dbReference type="InterPro" id="IPR015870">
    <property type="entry name" value="UDP-acyl_N-AcGlcN_deAcase_N"/>
</dbReference>
<dbReference type="EMBL" id="VOIH02000012">
    <property type="protein sequence ID" value="KAF3432113.1"/>
    <property type="molecule type" value="Genomic_DNA"/>
</dbReference>
<dbReference type="NCBIfam" id="TIGR00325">
    <property type="entry name" value="lpxC"/>
    <property type="match status" value="1"/>
</dbReference>
<name>A0A8K0DNB7_9ROSA</name>
<dbReference type="InterPro" id="IPR020568">
    <property type="entry name" value="Ribosomal_Su5_D2-typ_SF"/>
</dbReference>
<dbReference type="Proteomes" id="UP000796880">
    <property type="component" value="Unassembled WGS sequence"/>
</dbReference>
<dbReference type="GO" id="GO:0103117">
    <property type="term" value="F:UDP-3-O-acyl-N-acetylglucosamine deacetylase activity"/>
    <property type="evidence" value="ECO:0007669"/>
    <property type="project" value="UniProtKB-EC"/>
</dbReference>
<dbReference type="InterPro" id="IPR004463">
    <property type="entry name" value="UDP-acyl_GlcNac_deAcase"/>
</dbReference>
<dbReference type="GO" id="GO:0009245">
    <property type="term" value="P:lipid A biosynthetic process"/>
    <property type="evidence" value="ECO:0007669"/>
    <property type="project" value="UniProtKB-KW"/>
</dbReference>
<protein>
    <recommendedName>
        <fullName evidence="4">UDP-3-O-acyl-N-acetylglucosamine deacetylase</fullName>
        <ecNumber evidence="4">3.5.1.108</ecNumber>
    </recommendedName>
</protein>
<comment type="catalytic activity">
    <reaction evidence="11">
        <text>a UDP-3-O-[(3R)-3-hydroxyacyl]-N-acetyl-alpha-D-glucosamine + H2O = a UDP-3-O-[(3R)-3-hydroxyacyl]-alpha-D-glucosamine + acetate</text>
        <dbReference type="Rhea" id="RHEA:67816"/>
        <dbReference type="ChEBI" id="CHEBI:15377"/>
        <dbReference type="ChEBI" id="CHEBI:30089"/>
        <dbReference type="ChEBI" id="CHEBI:137740"/>
        <dbReference type="ChEBI" id="CHEBI:173225"/>
        <dbReference type="EC" id="3.5.1.108"/>
    </reaction>
</comment>
<comment type="function">
    <text evidence="12">Involved in the biosynthesis of lipid A, a phosphorylated glycolipid that in bacteria anchors the lipopolysaccharide to the outer membrane of the cell. Lipid A-like molecules in plants may serve as structural components of the outer membranes of mitochondria and/or chloroplasts, or may be involved in signal transduction or plant defense responses.</text>
</comment>
<dbReference type="HAMAP" id="MF_00388">
    <property type="entry name" value="LpxC"/>
    <property type="match status" value="1"/>
</dbReference>
<dbReference type="PANTHER" id="PTHR33694">
    <property type="entry name" value="UDP-3-O-ACYL-N-ACETYLGLUCOSAMINE DEACETYLASE 1, MITOCHONDRIAL-RELATED"/>
    <property type="match status" value="1"/>
</dbReference>
<dbReference type="Gene3D" id="3.30.230.20">
    <property type="entry name" value="lpxc deacetylase, domain 1"/>
    <property type="match status" value="1"/>
</dbReference>
<dbReference type="PANTHER" id="PTHR33694:SF1">
    <property type="entry name" value="UDP-3-O-ACYL-N-ACETYLGLUCOSAMINE DEACETYLASE 1, MITOCHONDRIAL-RELATED"/>
    <property type="match status" value="1"/>
</dbReference>
<evidence type="ECO:0000256" key="12">
    <source>
        <dbReference type="ARBA" id="ARBA00024987"/>
    </source>
</evidence>
<evidence type="ECO:0000256" key="6">
    <source>
        <dbReference type="ARBA" id="ARBA00022556"/>
    </source>
</evidence>
<evidence type="ECO:0000256" key="1">
    <source>
        <dbReference type="ARBA" id="ARBA00001947"/>
    </source>
</evidence>
<keyword evidence="9" id="KW-0862">Zinc</keyword>
<keyword evidence="7" id="KW-0479">Metal-binding</keyword>
<evidence type="ECO:0000256" key="9">
    <source>
        <dbReference type="ARBA" id="ARBA00022833"/>
    </source>
</evidence>
<keyword evidence="8" id="KW-0378">Hydrolase</keyword>
<evidence type="ECO:0000256" key="3">
    <source>
        <dbReference type="ARBA" id="ARBA00006170"/>
    </source>
</evidence>
<dbReference type="GO" id="GO:2001289">
    <property type="term" value="P:lipid X metabolic process"/>
    <property type="evidence" value="ECO:0007669"/>
    <property type="project" value="UniProtKB-ARBA"/>
</dbReference>
<evidence type="ECO:0000256" key="11">
    <source>
        <dbReference type="ARBA" id="ARBA00024535"/>
    </source>
</evidence>
<sequence length="326" mass="36032">MSLFHASRAAVFKSSRFISWKPTGKLQQTLAGCIERTGNTLHCGKVSTVKLWPELAGKGRYFDVRSNLIRASIDLAKESPLCTTLINDRIKVRTVEHLLSALEAMGVDNCRIEIMKSDPEDYDVEVPIFDGSASKWVEAIDQVGLKVARDQCGNSCEKMAAYVNKPVQIWKDGSFIAAFPSPKIHITYGIHFPQVPAIDCQWFSSAAFDNSYYANQIASARTFCIYEEVEKMRNAGLIKGGGMENAIVCSATKGWMNPPLRFNDEPCRHKVLDLIGDLSLFARCGSQGLPIAHIVAYKGGHALHADLARQLSTSMENGNILDFDPQ</sequence>
<organism evidence="13 14">
    <name type="scientific">Rhamnella rubrinervis</name>
    <dbReference type="NCBI Taxonomy" id="2594499"/>
    <lineage>
        <taxon>Eukaryota</taxon>
        <taxon>Viridiplantae</taxon>
        <taxon>Streptophyta</taxon>
        <taxon>Embryophyta</taxon>
        <taxon>Tracheophyta</taxon>
        <taxon>Spermatophyta</taxon>
        <taxon>Magnoliopsida</taxon>
        <taxon>eudicotyledons</taxon>
        <taxon>Gunneridae</taxon>
        <taxon>Pentapetalae</taxon>
        <taxon>rosids</taxon>
        <taxon>fabids</taxon>
        <taxon>Rosales</taxon>
        <taxon>Rhamnaceae</taxon>
        <taxon>rhamnoid group</taxon>
        <taxon>Rhamneae</taxon>
        <taxon>Rhamnella</taxon>
    </lineage>
</organism>
<gene>
    <name evidence="13" type="ORF">FNV43_RR26852</name>
</gene>
<evidence type="ECO:0000256" key="4">
    <source>
        <dbReference type="ARBA" id="ARBA00012745"/>
    </source>
</evidence>
<dbReference type="Gene3D" id="3.30.1700.10">
    <property type="entry name" value="lpxc deacetylase, domain 2"/>
    <property type="match status" value="1"/>
</dbReference>
<evidence type="ECO:0000313" key="13">
    <source>
        <dbReference type="EMBL" id="KAF3432113.1"/>
    </source>
</evidence>
<dbReference type="EC" id="3.5.1.108" evidence="4"/>
<dbReference type="SUPFAM" id="SSF54211">
    <property type="entry name" value="Ribosomal protein S5 domain 2-like"/>
    <property type="match status" value="2"/>
</dbReference>
<evidence type="ECO:0000256" key="8">
    <source>
        <dbReference type="ARBA" id="ARBA00022801"/>
    </source>
</evidence>
<dbReference type="UniPathway" id="UPA00359">
    <property type="reaction ID" value="UER00478"/>
</dbReference>
<comment type="caution">
    <text evidence="13">The sequence shown here is derived from an EMBL/GenBank/DDBJ whole genome shotgun (WGS) entry which is preliminary data.</text>
</comment>
<evidence type="ECO:0000313" key="14">
    <source>
        <dbReference type="Proteomes" id="UP000796880"/>
    </source>
</evidence>
<evidence type="ECO:0000256" key="10">
    <source>
        <dbReference type="ARBA" id="ARBA00023098"/>
    </source>
</evidence>
<dbReference type="AlphaFoldDB" id="A0A8K0DNB7"/>
<reference evidence="13" key="1">
    <citation type="submission" date="2020-03" db="EMBL/GenBank/DDBJ databases">
        <title>A high-quality chromosome-level genome assembly of a woody plant with both climbing and erect habits, Rhamnella rubrinervis.</title>
        <authorList>
            <person name="Lu Z."/>
            <person name="Yang Y."/>
            <person name="Zhu X."/>
            <person name="Sun Y."/>
        </authorList>
    </citation>
    <scope>NUCLEOTIDE SEQUENCE</scope>
    <source>
        <strain evidence="13">BYM</strain>
        <tissue evidence="13">Leaf</tissue>
    </source>
</reference>
<keyword evidence="14" id="KW-1185">Reference proteome</keyword>
<dbReference type="InterPro" id="IPR011334">
    <property type="entry name" value="UDP-acyl_GlcNac_deAcase_C"/>
</dbReference>
<evidence type="ECO:0000256" key="2">
    <source>
        <dbReference type="ARBA" id="ARBA00005002"/>
    </source>
</evidence>
<keyword evidence="6" id="KW-0441">Lipid A biosynthesis</keyword>
<comment type="cofactor">
    <cofactor evidence="1">
        <name>Zn(2+)</name>
        <dbReference type="ChEBI" id="CHEBI:29105"/>
    </cofactor>
</comment>
<accession>A0A8K0DNB7</accession>
<comment type="pathway">
    <text evidence="2">Glycolipid biosynthesis; lipid IV(A) biosynthesis; lipid IV(A) from (3R)-3-hydroxytetradecanoyl-[acyl-carrier-protein] and UDP-N-acetyl-alpha-D-glucosamine: step 2/6.</text>
</comment>
<evidence type="ECO:0000256" key="7">
    <source>
        <dbReference type="ARBA" id="ARBA00022723"/>
    </source>
</evidence>
<dbReference type="GO" id="GO:0046872">
    <property type="term" value="F:metal ion binding"/>
    <property type="evidence" value="ECO:0007669"/>
    <property type="project" value="UniProtKB-KW"/>
</dbReference>
<dbReference type="OrthoDB" id="10265200at2759"/>